<evidence type="ECO:0000256" key="7">
    <source>
        <dbReference type="PROSITE-ProRule" id="PRU00192"/>
    </source>
</evidence>
<reference evidence="11 12" key="1">
    <citation type="submission" date="2016-07" db="EMBL/GenBank/DDBJ databases">
        <title>Pervasive Adenine N6-methylation of Active Genes in Fungi.</title>
        <authorList>
            <consortium name="DOE Joint Genome Institute"/>
            <person name="Mondo S.J."/>
            <person name="Dannebaum R.O."/>
            <person name="Kuo R.C."/>
            <person name="Labutti K."/>
            <person name="Haridas S."/>
            <person name="Kuo A."/>
            <person name="Salamov A."/>
            <person name="Ahrendt S.R."/>
            <person name="Lipzen A."/>
            <person name="Sullivan W."/>
            <person name="Andreopoulos W.B."/>
            <person name="Clum A."/>
            <person name="Lindquist E."/>
            <person name="Daum C."/>
            <person name="Ramamoorthy G.K."/>
            <person name="Gryganskyi A."/>
            <person name="Culley D."/>
            <person name="Magnuson J.K."/>
            <person name="James T.Y."/>
            <person name="O'Malley M.A."/>
            <person name="Stajich J.E."/>
            <person name="Spatafora J.W."/>
            <person name="Visel A."/>
            <person name="Grigoriev I.V."/>
        </authorList>
    </citation>
    <scope>NUCLEOTIDE SEQUENCE [LARGE SCALE GENOMIC DNA]</scope>
    <source>
        <strain evidence="11 12">CBS 931.73</strain>
    </source>
</reference>
<protein>
    <submittedName>
        <fullName evidence="11">L domain-like protein</fullName>
    </submittedName>
</protein>
<evidence type="ECO:0000256" key="5">
    <source>
        <dbReference type="ARBA" id="ARBA00023136"/>
    </source>
</evidence>
<feature type="chain" id="PRO_5010986508" evidence="9">
    <location>
        <begin position="24"/>
        <end position="376"/>
    </location>
</feature>
<dbReference type="Gene3D" id="3.80.10.10">
    <property type="entry name" value="Ribonuclease Inhibitor"/>
    <property type="match status" value="1"/>
</dbReference>
<keyword evidence="12" id="KW-1185">Reference proteome</keyword>
<evidence type="ECO:0000256" key="4">
    <source>
        <dbReference type="ARBA" id="ARBA00022737"/>
    </source>
</evidence>
<dbReference type="InParanoid" id="A0A1Y1YLF9"/>
<dbReference type="PANTHER" id="PTHR45974">
    <property type="entry name" value="RECEPTOR-LIKE PROTEIN 55"/>
    <property type="match status" value="1"/>
</dbReference>
<feature type="signal peptide" evidence="9">
    <location>
        <begin position="1"/>
        <end position="23"/>
    </location>
</feature>
<comment type="subcellular location">
    <subcellularLocation>
        <location evidence="1">Membrane</location>
    </subcellularLocation>
</comment>
<feature type="domain" description="SH3" evidence="10">
    <location>
        <begin position="316"/>
        <end position="376"/>
    </location>
</feature>
<keyword evidence="3 9" id="KW-0732">Signal</keyword>
<dbReference type="InterPro" id="IPR001452">
    <property type="entry name" value="SH3_domain"/>
</dbReference>
<accession>A0A1Y1YLF9</accession>
<keyword evidence="5 8" id="KW-0472">Membrane</keyword>
<dbReference type="PROSITE" id="PS50002">
    <property type="entry name" value="SH3"/>
    <property type="match status" value="1"/>
</dbReference>
<dbReference type="AlphaFoldDB" id="A0A1Y1YLF9"/>
<sequence>MSFAFSLLPTLVLFLIAPSLTYGSLLQQDCMYLSRVFYPTLHGRWWINDDYWNDFGPDSDDCCSWFGVECKTNTERRVYGLRLSSNNLTGEFPDDIDTLSGLNYLKLDGNHIHGKIPSNIDRLAYLKHISLEGSKLNGSIPDELFILALQHINFNDNDLWGEIPGTLRGSRSYNYLGFKNNHLLGQIPPFKLSDDADGCDLQGNQFTCIWPGAPSSCSGTSDLISCESLLPSNGRSFNEVLKIGIVVGVLVAVGLVIGVIWWRRKQKRKPKTSQWPGLPSSTNELLEYPMKAGEDCTVNSPDSPSGRAYPVLVTGVPYRQGRVRKDFIPVNAEQLEIRMGDSVAVNQIRPGNWVYGRNLSRHQEKEGLFPLDCVAL</sequence>
<evidence type="ECO:0000256" key="3">
    <source>
        <dbReference type="ARBA" id="ARBA00022729"/>
    </source>
</evidence>
<dbReference type="STRING" id="1314790.A0A1Y1YLF9"/>
<dbReference type="Pfam" id="PF00560">
    <property type="entry name" value="LRR_1"/>
    <property type="match status" value="2"/>
</dbReference>
<dbReference type="OrthoDB" id="676979at2759"/>
<dbReference type="Gene3D" id="2.30.30.40">
    <property type="entry name" value="SH3 Domains"/>
    <property type="match status" value="1"/>
</dbReference>
<keyword evidence="6" id="KW-0325">Glycoprotein</keyword>
<organism evidence="11 12">
    <name type="scientific">Basidiobolus meristosporus CBS 931.73</name>
    <dbReference type="NCBI Taxonomy" id="1314790"/>
    <lineage>
        <taxon>Eukaryota</taxon>
        <taxon>Fungi</taxon>
        <taxon>Fungi incertae sedis</taxon>
        <taxon>Zoopagomycota</taxon>
        <taxon>Entomophthoromycotina</taxon>
        <taxon>Basidiobolomycetes</taxon>
        <taxon>Basidiobolales</taxon>
        <taxon>Basidiobolaceae</taxon>
        <taxon>Basidiobolus</taxon>
    </lineage>
</organism>
<evidence type="ECO:0000256" key="1">
    <source>
        <dbReference type="ARBA" id="ARBA00004370"/>
    </source>
</evidence>
<evidence type="ECO:0000256" key="2">
    <source>
        <dbReference type="ARBA" id="ARBA00022443"/>
    </source>
</evidence>
<dbReference type="InterPro" id="IPR032675">
    <property type="entry name" value="LRR_dom_sf"/>
</dbReference>
<evidence type="ECO:0000313" key="11">
    <source>
        <dbReference type="EMBL" id="ORX98861.1"/>
    </source>
</evidence>
<dbReference type="Proteomes" id="UP000193498">
    <property type="component" value="Unassembled WGS sequence"/>
</dbReference>
<feature type="transmembrane region" description="Helical" evidence="8">
    <location>
        <begin position="240"/>
        <end position="262"/>
    </location>
</feature>
<keyword evidence="4" id="KW-0677">Repeat</keyword>
<evidence type="ECO:0000259" key="10">
    <source>
        <dbReference type="PROSITE" id="PS50002"/>
    </source>
</evidence>
<keyword evidence="8" id="KW-0812">Transmembrane</keyword>
<dbReference type="CDD" id="cd00174">
    <property type="entry name" value="SH3"/>
    <property type="match status" value="1"/>
</dbReference>
<dbReference type="InterPro" id="IPR036028">
    <property type="entry name" value="SH3-like_dom_sf"/>
</dbReference>
<dbReference type="Pfam" id="PF07653">
    <property type="entry name" value="SH3_2"/>
    <property type="match status" value="1"/>
</dbReference>
<evidence type="ECO:0000256" key="6">
    <source>
        <dbReference type="ARBA" id="ARBA00023180"/>
    </source>
</evidence>
<dbReference type="SUPFAM" id="SSF52058">
    <property type="entry name" value="L domain-like"/>
    <property type="match status" value="1"/>
</dbReference>
<name>A0A1Y1YLF9_9FUNG</name>
<evidence type="ECO:0000313" key="12">
    <source>
        <dbReference type="Proteomes" id="UP000193498"/>
    </source>
</evidence>
<dbReference type="InterPro" id="IPR001611">
    <property type="entry name" value="Leu-rich_rpt"/>
</dbReference>
<keyword evidence="8" id="KW-1133">Transmembrane helix</keyword>
<evidence type="ECO:0000256" key="9">
    <source>
        <dbReference type="SAM" id="SignalP"/>
    </source>
</evidence>
<evidence type="ECO:0000256" key="8">
    <source>
        <dbReference type="SAM" id="Phobius"/>
    </source>
</evidence>
<dbReference type="GO" id="GO:0016020">
    <property type="term" value="C:membrane"/>
    <property type="evidence" value="ECO:0007669"/>
    <property type="project" value="UniProtKB-SubCell"/>
</dbReference>
<dbReference type="SUPFAM" id="SSF50044">
    <property type="entry name" value="SH3-domain"/>
    <property type="match status" value="1"/>
</dbReference>
<dbReference type="EMBL" id="MCFE01000106">
    <property type="protein sequence ID" value="ORX98861.1"/>
    <property type="molecule type" value="Genomic_DNA"/>
</dbReference>
<keyword evidence="2 7" id="KW-0728">SH3 domain</keyword>
<comment type="caution">
    <text evidence="11">The sequence shown here is derived from an EMBL/GenBank/DDBJ whole genome shotgun (WGS) entry which is preliminary data.</text>
</comment>
<proteinExistence type="predicted"/>
<gene>
    <name evidence="11" type="ORF">K493DRAFT_4207</name>
</gene>